<evidence type="ECO:0000313" key="7">
    <source>
        <dbReference type="Proteomes" id="UP001211907"/>
    </source>
</evidence>
<dbReference type="PROSITE" id="PS00653">
    <property type="entry name" value="GLYCOSYL_HYDROL_F1_2"/>
    <property type="match status" value="1"/>
</dbReference>
<dbReference type="SUPFAM" id="SSF51445">
    <property type="entry name" value="(Trans)glycosidases"/>
    <property type="match status" value="1"/>
</dbReference>
<accession>A0AAD5XEM2</accession>
<keyword evidence="4" id="KW-0812">Transmembrane</keyword>
<dbReference type="Proteomes" id="UP001211907">
    <property type="component" value="Unassembled WGS sequence"/>
</dbReference>
<evidence type="ECO:0000256" key="1">
    <source>
        <dbReference type="ARBA" id="ARBA00010838"/>
    </source>
</evidence>
<evidence type="ECO:0000256" key="2">
    <source>
        <dbReference type="ARBA" id="ARBA00022801"/>
    </source>
</evidence>
<keyword evidence="3" id="KW-0326">Glycosidase</keyword>
<dbReference type="AlphaFoldDB" id="A0AAD5XEM2"/>
<name>A0AAD5XEM2_9FUNG</name>
<reference evidence="6" key="1">
    <citation type="submission" date="2020-05" db="EMBL/GenBank/DDBJ databases">
        <title>Phylogenomic resolution of chytrid fungi.</title>
        <authorList>
            <person name="Stajich J.E."/>
            <person name="Amses K."/>
            <person name="Simmons R."/>
            <person name="Seto K."/>
            <person name="Myers J."/>
            <person name="Bonds A."/>
            <person name="Quandt C.A."/>
            <person name="Barry K."/>
            <person name="Liu P."/>
            <person name="Grigoriev I."/>
            <person name="Longcore J.E."/>
            <person name="James T.Y."/>
        </authorList>
    </citation>
    <scope>NUCLEOTIDE SEQUENCE</scope>
    <source>
        <strain evidence="6">JEL0513</strain>
    </source>
</reference>
<dbReference type="InterPro" id="IPR033132">
    <property type="entry name" value="GH_1_N_CS"/>
</dbReference>
<feature type="transmembrane region" description="Helical" evidence="4">
    <location>
        <begin position="752"/>
        <end position="771"/>
    </location>
</feature>
<dbReference type="PANTHER" id="PTHR10353:SF36">
    <property type="entry name" value="LP05116P"/>
    <property type="match status" value="1"/>
</dbReference>
<feature type="signal peptide" evidence="5">
    <location>
        <begin position="1"/>
        <end position="24"/>
    </location>
</feature>
<gene>
    <name evidence="6" type="ORF">HK100_001298</name>
</gene>
<feature type="transmembrane region" description="Helical" evidence="4">
    <location>
        <begin position="823"/>
        <end position="840"/>
    </location>
</feature>
<keyword evidence="7" id="KW-1185">Reference proteome</keyword>
<evidence type="ECO:0000256" key="5">
    <source>
        <dbReference type="SAM" id="SignalP"/>
    </source>
</evidence>
<keyword evidence="4" id="KW-1133">Transmembrane helix</keyword>
<dbReference type="Pfam" id="PF00232">
    <property type="entry name" value="Glyco_hydro_1"/>
    <property type="match status" value="1"/>
</dbReference>
<dbReference type="PRINTS" id="PR00131">
    <property type="entry name" value="GLHYDRLASE1"/>
</dbReference>
<dbReference type="GO" id="GO:0005975">
    <property type="term" value="P:carbohydrate metabolic process"/>
    <property type="evidence" value="ECO:0007669"/>
    <property type="project" value="InterPro"/>
</dbReference>
<feature type="transmembrane region" description="Helical" evidence="4">
    <location>
        <begin position="783"/>
        <end position="803"/>
    </location>
</feature>
<feature type="chain" id="PRO_5042290322" description="Glycoside hydrolase" evidence="5">
    <location>
        <begin position="25"/>
        <end position="986"/>
    </location>
</feature>
<evidence type="ECO:0000256" key="4">
    <source>
        <dbReference type="SAM" id="Phobius"/>
    </source>
</evidence>
<dbReference type="GO" id="GO:0008422">
    <property type="term" value="F:beta-glucosidase activity"/>
    <property type="evidence" value="ECO:0007669"/>
    <property type="project" value="TreeGrafter"/>
</dbReference>
<evidence type="ECO:0000256" key="3">
    <source>
        <dbReference type="ARBA" id="ARBA00023295"/>
    </source>
</evidence>
<feature type="transmembrane region" description="Helical" evidence="4">
    <location>
        <begin position="945"/>
        <end position="966"/>
    </location>
</feature>
<protein>
    <recommendedName>
        <fullName evidence="8">Glycoside hydrolase</fullName>
    </recommendedName>
</protein>
<keyword evidence="2" id="KW-0378">Hydrolase</keyword>
<organism evidence="6 7">
    <name type="scientific">Physocladia obscura</name>
    <dbReference type="NCBI Taxonomy" id="109957"/>
    <lineage>
        <taxon>Eukaryota</taxon>
        <taxon>Fungi</taxon>
        <taxon>Fungi incertae sedis</taxon>
        <taxon>Chytridiomycota</taxon>
        <taxon>Chytridiomycota incertae sedis</taxon>
        <taxon>Chytridiomycetes</taxon>
        <taxon>Chytridiales</taxon>
        <taxon>Chytriomycetaceae</taxon>
        <taxon>Physocladia</taxon>
    </lineage>
</organism>
<dbReference type="EMBL" id="JADGJH010001281">
    <property type="protein sequence ID" value="KAJ3115587.1"/>
    <property type="molecule type" value="Genomic_DNA"/>
</dbReference>
<keyword evidence="4" id="KW-0472">Membrane</keyword>
<sequence length="986" mass="106016">MVVVRAITQALAIALAHGPTTARAYEFAWGFGGSSYQTEGAWNISKDVSVQDYFYHNIDTTSANADTTTDQYHRFRDDLALLPQLGATLYRFSVSWPRVLTGCTASVNQAGIDFYNALINETIANGAVPMLTMYHWDMPQACFDQYEGFATDGIIDSFLIYSDLLFKSFGDRVKYWLTVNEAESNCKFGFQQGRLAPGFKNSTYQATIDCVYRTHLLHGYVVQQARTNYDAVAKGWKFGFPSNVNWNEPAVQNSSDIAYADAQNLAYAGWYHDPLVFGTYQADTITAFIGNAGNQDAVGRAPPTFTADQQSLLAGTVDFISMNYYSTSGLPTSDELVPSGAGCGLENNCWQFPWAQGIRKMANWYYDRYKLDIIVTEVGFAAVGEVNMTVSEVVDEPTRLIFWQAHAAALAQAVEVDNVPVKGMLVWSLLDNFEWGYYDQKFGAVLVVGLGETGGSLERVVKNSTYWLADYYQQKNYTNGFINSTSAAIVVGSTATTSTSSHKSGAVGADVLSSAVAAVAAICLGEKEKTQNEISISKNVKMFKGLFGKKKAEENAAKGAPVPPPKGVSYAAVVAGTAKTPTASDHHNRNHRHDPDLHAVARGLRVPLTVWLVGYSTLSMLPQAVRNERLISRYQPGVFVTGLQRGELATTPLVVLSGVAAGHDLAVAEESSNASAVHVWAARAAAVVPAALSIVAGVGVTLLRGAGDRDQRHGFRAALLVGAAADLFFYALAPTAVRFLRSADRGAAPRLVVGAAAAAGLLSFGVASAVASPGAVAATSLAGGLASVALRFPAFFAGLALSAERLRETTPEKINNGPSVRNQVVGAVLSTAIWVALLFAPPSFSKNPLAARLVQAFSRPLAALASYLALRPIIAVPKHVSDKSQWRQSLYAVLSHPLFEAVANVALAAELVHREVINAVFYLARKNAWISAGHSSSDLTDGKVLSAWVVVVVLSVASGYLVHRLLQAPSLKLVKSWFEKKRDKLN</sequence>
<dbReference type="InterPro" id="IPR001360">
    <property type="entry name" value="Glyco_hydro_1"/>
</dbReference>
<comment type="similarity">
    <text evidence="1">Belongs to the glycosyl hydrolase 1 family.</text>
</comment>
<dbReference type="InterPro" id="IPR017853">
    <property type="entry name" value="GH"/>
</dbReference>
<comment type="caution">
    <text evidence="6">The sequence shown here is derived from an EMBL/GenBank/DDBJ whole genome shotgun (WGS) entry which is preliminary data.</text>
</comment>
<evidence type="ECO:0000313" key="6">
    <source>
        <dbReference type="EMBL" id="KAJ3115587.1"/>
    </source>
</evidence>
<dbReference type="Gene3D" id="3.20.20.80">
    <property type="entry name" value="Glycosidases"/>
    <property type="match status" value="1"/>
</dbReference>
<evidence type="ECO:0008006" key="8">
    <source>
        <dbReference type="Google" id="ProtNLM"/>
    </source>
</evidence>
<dbReference type="PANTHER" id="PTHR10353">
    <property type="entry name" value="GLYCOSYL HYDROLASE"/>
    <property type="match status" value="1"/>
</dbReference>
<proteinExistence type="inferred from homology"/>
<keyword evidence="5" id="KW-0732">Signal</keyword>
<feature type="transmembrane region" description="Helical" evidence="4">
    <location>
        <begin position="715"/>
        <end position="732"/>
    </location>
</feature>